<reference evidence="8 9" key="1">
    <citation type="submission" date="2016-06" db="EMBL/GenBank/DDBJ databases">
        <authorList>
            <person name="Olsen C.W."/>
            <person name="Carey S."/>
            <person name="Hinshaw L."/>
            <person name="Karasin A.I."/>
        </authorList>
    </citation>
    <scope>NUCLEOTIDE SEQUENCE [LARGE SCALE GENOMIC DNA]</scope>
    <source>
        <strain evidence="8 9">LZ-22</strain>
    </source>
</reference>
<feature type="transmembrane region" description="Helical" evidence="6">
    <location>
        <begin position="52"/>
        <end position="72"/>
    </location>
</feature>
<name>A0A1G6GME6_9ACTN</name>
<gene>
    <name evidence="8" type="ORF">GA0111570_104106</name>
</gene>
<evidence type="ECO:0000313" key="8">
    <source>
        <dbReference type="EMBL" id="SDB83210.1"/>
    </source>
</evidence>
<feature type="region of interest" description="Disordered" evidence="5">
    <location>
        <begin position="145"/>
        <end position="184"/>
    </location>
</feature>
<feature type="transmembrane region" description="Helical" evidence="6">
    <location>
        <begin position="21"/>
        <end position="46"/>
    </location>
</feature>
<proteinExistence type="predicted"/>
<evidence type="ECO:0000313" key="9">
    <source>
        <dbReference type="Proteomes" id="UP000199086"/>
    </source>
</evidence>
<protein>
    <submittedName>
        <fullName evidence="8">Putative flippase GtrA (Transmembrane translocase of bactoprenol-linked glucose)</fullName>
    </submittedName>
</protein>
<keyword evidence="4 6" id="KW-0472">Membrane</keyword>
<evidence type="ECO:0000256" key="5">
    <source>
        <dbReference type="SAM" id="MobiDB-lite"/>
    </source>
</evidence>
<dbReference type="EMBL" id="FMYF01000004">
    <property type="protein sequence ID" value="SDB83210.1"/>
    <property type="molecule type" value="Genomic_DNA"/>
</dbReference>
<accession>A0A1G6GME6</accession>
<organism evidence="8 9">
    <name type="scientific">Raineyella antarctica</name>
    <dbReference type="NCBI Taxonomy" id="1577474"/>
    <lineage>
        <taxon>Bacteria</taxon>
        <taxon>Bacillati</taxon>
        <taxon>Actinomycetota</taxon>
        <taxon>Actinomycetes</taxon>
        <taxon>Propionibacteriales</taxon>
        <taxon>Propionibacteriaceae</taxon>
        <taxon>Raineyella</taxon>
    </lineage>
</organism>
<feature type="compositionally biased region" description="Low complexity" evidence="5">
    <location>
        <begin position="145"/>
        <end position="169"/>
    </location>
</feature>
<sequence>MRLRLWRLLPGWLRRILPESFIGFAILNLTTFAVDMAVLAALFRLAQLPYPLATTIGYLTALVLAYFLNRWLNFHSHGAVGPQSARYVFVAAVNYFALLQGVGSGLQALGVNFLLARIIAACCEGIWTYVGMRWIVFRTDGRSEAPAAPAASTTSVSTTAVSTTAAATSGADPEDELEQAPVRS</sequence>
<evidence type="ECO:0000256" key="2">
    <source>
        <dbReference type="ARBA" id="ARBA00022692"/>
    </source>
</evidence>
<keyword evidence="9" id="KW-1185">Reference proteome</keyword>
<evidence type="ECO:0000256" key="4">
    <source>
        <dbReference type="ARBA" id="ARBA00023136"/>
    </source>
</evidence>
<dbReference type="Proteomes" id="UP000199086">
    <property type="component" value="Unassembled WGS sequence"/>
</dbReference>
<dbReference type="GO" id="GO:0000271">
    <property type="term" value="P:polysaccharide biosynthetic process"/>
    <property type="evidence" value="ECO:0007669"/>
    <property type="project" value="InterPro"/>
</dbReference>
<evidence type="ECO:0000256" key="3">
    <source>
        <dbReference type="ARBA" id="ARBA00022989"/>
    </source>
</evidence>
<keyword evidence="2 6" id="KW-0812">Transmembrane</keyword>
<evidence type="ECO:0000256" key="6">
    <source>
        <dbReference type="SAM" id="Phobius"/>
    </source>
</evidence>
<feature type="transmembrane region" description="Helical" evidence="6">
    <location>
        <begin position="84"/>
        <end position="103"/>
    </location>
</feature>
<dbReference type="STRING" id="1577474.GA0111570_104106"/>
<evidence type="ECO:0000256" key="1">
    <source>
        <dbReference type="ARBA" id="ARBA00004141"/>
    </source>
</evidence>
<dbReference type="InterPro" id="IPR007267">
    <property type="entry name" value="GtrA_DPMS_TM"/>
</dbReference>
<comment type="subcellular location">
    <subcellularLocation>
        <location evidence="1">Membrane</location>
        <topology evidence="1">Multi-pass membrane protein</topology>
    </subcellularLocation>
</comment>
<dbReference type="AlphaFoldDB" id="A0A1G6GME6"/>
<evidence type="ECO:0000259" key="7">
    <source>
        <dbReference type="Pfam" id="PF04138"/>
    </source>
</evidence>
<keyword evidence="3 6" id="KW-1133">Transmembrane helix</keyword>
<feature type="domain" description="GtrA/DPMS transmembrane" evidence="7">
    <location>
        <begin position="24"/>
        <end position="137"/>
    </location>
</feature>
<feature type="transmembrane region" description="Helical" evidence="6">
    <location>
        <begin position="109"/>
        <end position="130"/>
    </location>
</feature>
<dbReference type="Pfam" id="PF04138">
    <property type="entry name" value="GtrA_DPMS_TM"/>
    <property type="match status" value="1"/>
</dbReference>
<dbReference type="GO" id="GO:0016020">
    <property type="term" value="C:membrane"/>
    <property type="evidence" value="ECO:0007669"/>
    <property type="project" value="UniProtKB-SubCell"/>
</dbReference>